<protein>
    <submittedName>
        <fullName evidence="2">Uncharacterized protein</fullName>
    </submittedName>
</protein>
<comment type="caution">
    <text evidence="2">The sequence shown here is derived from an EMBL/GenBank/DDBJ whole genome shotgun (WGS) entry which is preliminary data.</text>
</comment>
<dbReference type="EMBL" id="CANUEZ050000192">
    <property type="protein sequence ID" value="CAM0512031.1"/>
    <property type="molecule type" value="Genomic_DNA"/>
</dbReference>
<accession>A0ABC9HI86</accession>
<feature type="compositionally biased region" description="Polar residues" evidence="1">
    <location>
        <begin position="1"/>
        <end position="14"/>
    </location>
</feature>
<proteinExistence type="predicted"/>
<feature type="region of interest" description="Disordered" evidence="1">
    <location>
        <begin position="1"/>
        <end position="52"/>
    </location>
</feature>
<gene>
    <name evidence="2" type="ORF">FHB240107_LOCUS4452</name>
</gene>
<sequence length="136" mass="14397">MFTGSTPTATVSSETPGPSSTATAQSSTAGVTTSSETSTPSSTMTTESGSNRPVIRTPAWISLLISGTASSVFRWKQISSLLTNNSLAKGFIKKVFMEYAQKQDWPSYFTDPNQNSRTIAIVATEEIIGDGFANSV</sequence>
<dbReference type="Proteomes" id="UP001189180">
    <property type="component" value="Unassembled WGS sequence"/>
</dbReference>
<feature type="compositionally biased region" description="Low complexity" evidence="1">
    <location>
        <begin position="15"/>
        <end position="50"/>
    </location>
</feature>
<keyword evidence="3" id="KW-1185">Reference proteome</keyword>
<organism evidence="2 3">
    <name type="scientific">Fasciola hepatica</name>
    <name type="common">Liver fluke</name>
    <dbReference type="NCBI Taxonomy" id="6192"/>
    <lineage>
        <taxon>Eukaryota</taxon>
        <taxon>Metazoa</taxon>
        <taxon>Spiralia</taxon>
        <taxon>Lophotrochozoa</taxon>
        <taxon>Platyhelminthes</taxon>
        <taxon>Trematoda</taxon>
        <taxon>Digenea</taxon>
        <taxon>Plagiorchiida</taxon>
        <taxon>Echinostomata</taxon>
        <taxon>Echinostomatoidea</taxon>
        <taxon>Fasciolidae</taxon>
        <taxon>Fasciola</taxon>
    </lineage>
</organism>
<name>A0ABC9HI86_FASHE</name>
<evidence type="ECO:0000256" key="1">
    <source>
        <dbReference type="SAM" id="MobiDB-lite"/>
    </source>
</evidence>
<evidence type="ECO:0000313" key="3">
    <source>
        <dbReference type="Proteomes" id="UP001189180"/>
    </source>
</evidence>
<evidence type="ECO:0000313" key="2">
    <source>
        <dbReference type="EMBL" id="CAM0512031.1"/>
    </source>
</evidence>
<reference evidence="2 3" key="1">
    <citation type="submission" date="2024-08" db="EMBL/GenBank/DDBJ databases">
        <authorList>
            <person name="Paterson S."/>
        </authorList>
    </citation>
    <scope>NUCLEOTIDE SEQUENCE [LARGE SCALE GENOMIC DNA]</scope>
</reference>
<dbReference type="AlphaFoldDB" id="A0ABC9HI86"/>